<dbReference type="SUPFAM" id="SSF109604">
    <property type="entry name" value="HD-domain/PDEase-like"/>
    <property type="match status" value="1"/>
</dbReference>
<dbReference type="GO" id="GO:0004820">
    <property type="term" value="F:glycine-tRNA ligase activity"/>
    <property type="evidence" value="ECO:0007669"/>
    <property type="project" value="UniProtKB-EC"/>
</dbReference>
<name>A0ABU1XPD9_9NOCA</name>
<dbReference type="Gene3D" id="1.20.58.180">
    <property type="entry name" value="Class II aaRS and biotin synthetases, domain 2"/>
    <property type="match status" value="1"/>
</dbReference>
<proteinExistence type="inferred from homology"/>
<keyword evidence="3 9" id="KW-0547">Nucleotide-binding</keyword>
<evidence type="ECO:0000256" key="1">
    <source>
        <dbReference type="ARBA" id="ARBA00008226"/>
    </source>
</evidence>
<keyword evidence="2 9" id="KW-0436">Ligase</keyword>
<dbReference type="HAMAP" id="MF_00255">
    <property type="entry name" value="Gly_tRNA_synth_beta"/>
    <property type="match status" value="1"/>
</dbReference>
<sequence>MTDDAYRAQVETTLSMQEAILRLQNYWSGHGCLIAQPFNTEVGAGTMNPATLLSVLGPEPWKVAYVEPSVRPDDSRYGENPNRLQTHTQFQVIVKPEPGNPQELYLGSLAALGIDLHAHDIRFVEDNWAQPAIGAWGLGWEVWLDGMEITQFTYFQQVGGHTLDPIPVEITYGLERILMAVQKVTHFKDLLYSPGVAYGEFLGQSEYEMSRYYLDDADIDATRELLNIYSREAERLIERRLPIPAHTFVLKSSHAFNVLDARGAISTTERAKWFATMRAQSRAVAGLWTELRAEAGHPRGIHASRPLATPAVDPAALPAAGGSLVFEIGVEELPPHVVDAASEAVELELARLLADTALAHGAIRVDATPRRIVVRIDDVADREPDTVQTRRGPKVAAAYTPEGAATRALTGFLTAQNATEPDLTRVEFNGTEHVALQQNQPGRTAPEILTAVLSSLVSGLRADKNMRWNDPALSFSRPIRWLLALLDDTVLPITAGALTAAAVTHGHRNTSASDLSLTRARDYDSLMRGAGILVSRAERRAAIVEIATELAASEHGEVDIDAEAVLVDEITNLVETPVGIMGRFNEKYLQLPEPILTTVMRKHQRYLPVRGDDGRLLPLFITLANGDCDPDVVRDGNENVLRARFEDATFFWNADLQTTPDQFRGQLDELTFEQRLGSVSQRADRIAAISNALAQRITLSGNQSDTLTRAGELVKFDLATQMVVEMTSLAGTMAREYASAAGEPASVADALFETELPRHHSDQLPATLPGALLALADRFDLLVAMMSVGAKLTGTSDPYGLRRAALGIVRILRDRAELESLIYRDGLDAASDALQNQGIEVPDAVLDAAEELLTTRYEQRLRDEAVPMPMIEAVRPAAGNPRQADHLRREIELARTTHTEQFAEIVEGLQRIVRIVPAGTPAAIDAAALAAPAEQRLAAALSDLNHVTDRSLTEWVQAAQPLAKALRIFFDEILVMAEDPTQRAARLGLLAGVLGAAPAKIDWKAVHQLRIAGAGEAADLADSAV</sequence>
<keyword evidence="9" id="KW-0963">Cytoplasm</keyword>
<keyword evidence="11" id="KW-1185">Reference proteome</keyword>
<dbReference type="NCBIfam" id="TIGR00388">
    <property type="entry name" value="glyQ"/>
    <property type="match status" value="1"/>
</dbReference>
<keyword evidence="5 9" id="KW-0648">Protein biosynthesis</keyword>
<comment type="subunit">
    <text evidence="9">Tetramer of two alpha and two beta subunits.</text>
</comment>
<keyword evidence="4 9" id="KW-0067">ATP-binding</keyword>
<dbReference type="RefSeq" id="WP_374726751.1">
    <property type="nucleotide sequence ID" value="NZ_JAVDWW010000010.1"/>
</dbReference>
<evidence type="ECO:0000256" key="2">
    <source>
        <dbReference type="ARBA" id="ARBA00022598"/>
    </source>
</evidence>
<comment type="similarity">
    <text evidence="1 9">Belongs to the class-II aminoacyl-tRNA synthetase family.</text>
</comment>
<evidence type="ECO:0000313" key="11">
    <source>
        <dbReference type="Proteomes" id="UP001251217"/>
    </source>
</evidence>
<dbReference type="Pfam" id="PF02091">
    <property type="entry name" value="tRNA-synt_2e"/>
    <property type="match status" value="1"/>
</dbReference>
<keyword evidence="6 9" id="KW-0030">Aminoacyl-tRNA synthetase</keyword>
<dbReference type="PANTHER" id="PTHR30075:SF2">
    <property type="entry name" value="GLYCINE--TRNA LIGASE, CHLOROPLASTIC_MITOCHONDRIAL 2"/>
    <property type="match status" value="1"/>
</dbReference>
<comment type="catalytic activity">
    <reaction evidence="7 9">
        <text>tRNA(Gly) + glycine + ATP = glycyl-tRNA(Gly) + AMP + diphosphate</text>
        <dbReference type="Rhea" id="RHEA:16013"/>
        <dbReference type="Rhea" id="RHEA-COMP:9664"/>
        <dbReference type="Rhea" id="RHEA-COMP:9683"/>
        <dbReference type="ChEBI" id="CHEBI:30616"/>
        <dbReference type="ChEBI" id="CHEBI:33019"/>
        <dbReference type="ChEBI" id="CHEBI:57305"/>
        <dbReference type="ChEBI" id="CHEBI:78442"/>
        <dbReference type="ChEBI" id="CHEBI:78522"/>
        <dbReference type="ChEBI" id="CHEBI:456215"/>
        <dbReference type="EC" id="6.1.1.14"/>
    </reaction>
</comment>
<evidence type="ECO:0000313" key="10">
    <source>
        <dbReference type="EMBL" id="MDR7171767.1"/>
    </source>
</evidence>
<dbReference type="PANTHER" id="PTHR30075">
    <property type="entry name" value="GLYCYL-TRNA SYNTHETASE"/>
    <property type="match status" value="1"/>
</dbReference>
<dbReference type="SUPFAM" id="SSF55681">
    <property type="entry name" value="Class II aaRS and biotin synthetases"/>
    <property type="match status" value="1"/>
</dbReference>
<evidence type="ECO:0000256" key="7">
    <source>
        <dbReference type="ARBA" id="ARBA00047937"/>
    </source>
</evidence>
<evidence type="ECO:0000256" key="5">
    <source>
        <dbReference type="ARBA" id="ARBA00022917"/>
    </source>
</evidence>
<dbReference type="HAMAP" id="MF_00254">
    <property type="entry name" value="Gly_tRNA_synth_alpha"/>
    <property type="match status" value="1"/>
</dbReference>
<evidence type="ECO:0000256" key="9">
    <source>
        <dbReference type="HAMAP-Rule" id="MF_00255"/>
    </source>
</evidence>
<dbReference type="InterPro" id="IPR006194">
    <property type="entry name" value="Gly-tRNA-synth_heterodimer"/>
</dbReference>
<dbReference type="EMBL" id="JAVDWW010000010">
    <property type="protein sequence ID" value="MDR7171767.1"/>
    <property type="molecule type" value="Genomic_DNA"/>
</dbReference>
<dbReference type="Pfam" id="PF02092">
    <property type="entry name" value="tRNA_synt_2f"/>
    <property type="match status" value="1"/>
</dbReference>
<dbReference type="InterPro" id="IPR002310">
    <property type="entry name" value="Gly-tRNA_ligase_asu"/>
</dbReference>
<evidence type="ECO:0000256" key="4">
    <source>
        <dbReference type="ARBA" id="ARBA00022840"/>
    </source>
</evidence>
<dbReference type="InterPro" id="IPR015944">
    <property type="entry name" value="Gly-tRNA-synth_bsu"/>
</dbReference>
<dbReference type="PRINTS" id="PR01044">
    <property type="entry name" value="TRNASYNTHGA"/>
</dbReference>
<dbReference type="InterPro" id="IPR045864">
    <property type="entry name" value="aa-tRNA-synth_II/BPL/LPL"/>
</dbReference>
<dbReference type="NCBIfam" id="NF011499">
    <property type="entry name" value="PRK14908.1"/>
    <property type="match status" value="1"/>
</dbReference>
<comment type="caution">
    <text evidence="10">The sequence shown here is derived from an EMBL/GenBank/DDBJ whole genome shotgun (WGS) entry which is preliminary data.</text>
</comment>
<reference evidence="10 11" key="1">
    <citation type="submission" date="2023-07" db="EMBL/GenBank/DDBJ databases">
        <title>Sorghum-associated microbial communities from plants grown in Nebraska, USA.</title>
        <authorList>
            <person name="Schachtman D."/>
        </authorList>
    </citation>
    <scope>NUCLEOTIDE SEQUENCE [LARGE SCALE GENOMIC DNA]</scope>
    <source>
        <strain evidence="10 11">4272</strain>
    </source>
</reference>
<evidence type="ECO:0000256" key="3">
    <source>
        <dbReference type="ARBA" id="ARBA00022741"/>
    </source>
</evidence>
<comment type="subcellular location">
    <subcellularLocation>
        <location evidence="9">Cytoplasm</location>
    </subcellularLocation>
</comment>
<evidence type="ECO:0000256" key="6">
    <source>
        <dbReference type="ARBA" id="ARBA00023146"/>
    </source>
</evidence>
<dbReference type="EC" id="6.1.1.14" evidence="9"/>
<dbReference type="NCBIfam" id="TIGR00211">
    <property type="entry name" value="glyS"/>
    <property type="match status" value="1"/>
</dbReference>
<evidence type="ECO:0000256" key="8">
    <source>
        <dbReference type="HAMAP-Rule" id="MF_00254"/>
    </source>
</evidence>
<dbReference type="Proteomes" id="UP001251217">
    <property type="component" value="Unassembled WGS sequence"/>
</dbReference>
<dbReference type="PROSITE" id="PS50861">
    <property type="entry name" value="AA_TRNA_LIGASE_II_GLYAB"/>
    <property type="match status" value="2"/>
</dbReference>
<gene>
    <name evidence="9" type="primary">glyS</name>
    <name evidence="8" type="synonym">glyQ</name>
    <name evidence="10" type="ORF">J2W56_005528</name>
</gene>
<accession>A0ABU1XPD9</accession>
<dbReference type="NCBIfam" id="NF006827">
    <property type="entry name" value="PRK09348.1"/>
    <property type="match status" value="1"/>
</dbReference>
<organism evidence="10 11">
    <name type="scientific">Nocardia kruczakiae</name>
    <dbReference type="NCBI Taxonomy" id="261477"/>
    <lineage>
        <taxon>Bacteria</taxon>
        <taxon>Bacillati</taxon>
        <taxon>Actinomycetota</taxon>
        <taxon>Actinomycetes</taxon>
        <taxon>Mycobacteriales</taxon>
        <taxon>Nocardiaceae</taxon>
        <taxon>Nocardia</taxon>
    </lineage>
</organism>
<protein>
    <recommendedName>
        <fullName evidence="8 9">Multifunctional fusion protein</fullName>
    </recommendedName>
    <domain>
        <recommendedName>
            <fullName evidence="9">Glycine--tRNA ligase beta subunit</fullName>
            <ecNumber evidence="9">6.1.1.14</ecNumber>
        </recommendedName>
        <alternativeName>
            <fullName evidence="9">Glycyl-tRNA synthetase beta subunit</fullName>
            <shortName evidence="9">GlyRS</shortName>
        </alternativeName>
    </domain>
    <domain>
        <recommendedName>
            <fullName evidence="8">Glycine--tRNA ligase alpha subunit</fullName>
        </recommendedName>
        <alternativeName>
            <fullName evidence="8">Glycyl-tRNA synthetase alpha subunit</fullName>
        </alternativeName>
    </domain>
</protein>
<dbReference type="Gene3D" id="3.30.930.10">
    <property type="entry name" value="Bira Bifunctional Protein, Domain 2"/>
    <property type="match status" value="1"/>
</dbReference>